<gene>
    <name evidence="12 14" type="primary">htpX</name>
    <name evidence="14" type="ORF">ACFO4O_13780</name>
</gene>
<dbReference type="PANTHER" id="PTHR43221:SF1">
    <property type="entry name" value="PROTEASE HTPX"/>
    <property type="match status" value="1"/>
</dbReference>
<feature type="transmembrane region" description="Helical" evidence="12">
    <location>
        <begin position="42"/>
        <end position="60"/>
    </location>
</feature>
<comment type="similarity">
    <text evidence="2 12">Belongs to the peptidase M48B family.</text>
</comment>
<evidence type="ECO:0000256" key="9">
    <source>
        <dbReference type="ARBA" id="ARBA00022989"/>
    </source>
</evidence>
<feature type="transmembrane region" description="Helical" evidence="12">
    <location>
        <begin position="7"/>
        <end position="30"/>
    </location>
</feature>
<keyword evidence="4 12" id="KW-0645">Protease</keyword>
<evidence type="ECO:0000256" key="6">
    <source>
        <dbReference type="ARBA" id="ARBA00022723"/>
    </source>
</evidence>
<protein>
    <recommendedName>
        <fullName evidence="12">Protease HtpX</fullName>
        <ecNumber evidence="12">3.4.24.-</ecNumber>
    </recommendedName>
    <alternativeName>
        <fullName evidence="12">Heat shock protein HtpX</fullName>
    </alternativeName>
</protein>
<keyword evidence="15" id="KW-1185">Reference proteome</keyword>
<keyword evidence="11 12" id="KW-0472">Membrane</keyword>
<keyword evidence="5 12" id="KW-0812">Transmembrane</keyword>
<keyword evidence="3 12" id="KW-1003">Cell membrane</keyword>
<feature type="binding site" evidence="12">
    <location>
        <position position="223"/>
    </location>
    <ligand>
        <name>Zn(2+)</name>
        <dbReference type="ChEBI" id="CHEBI:29105"/>
        <note>catalytic</note>
    </ligand>
</feature>
<organism evidence="14 15">
    <name type="scientific">Glaciecola siphonariae</name>
    <dbReference type="NCBI Taxonomy" id="521012"/>
    <lineage>
        <taxon>Bacteria</taxon>
        <taxon>Pseudomonadati</taxon>
        <taxon>Pseudomonadota</taxon>
        <taxon>Gammaproteobacteria</taxon>
        <taxon>Alteromonadales</taxon>
        <taxon>Alteromonadaceae</taxon>
        <taxon>Glaciecola</taxon>
    </lineage>
</organism>
<evidence type="ECO:0000256" key="7">
    <source>
        <dbReference type="ARBA" id="ARBA00022801"/>
    </source>
</evidence>
<keyword evidence="9 12" id="KW-1133">Transmembrane helix</keyword>
<evidence type="ECO:0000313" key="15">
    <source>
        <dbReference type="Proteomes" id="UP001595897"/>
    </source>
</evidence>
<keyword evidence="8 12" id="KW-0862">Zinc</keyword>
<dbReference type="HAMAP" id="MF_00188">
    <property type="entry name" value="Pept_M48_protease_HtpX"/>
    <property type="match status" value="1"/>
</dbReference>
<evidence type="ECO:0000256" key="3">
    <source>
        <dbReference type="ARBA" id="ARBA00022475"/>
    </source>
</evidence>
<dbReference type="RefSeq" id="WP_382409484.1">
    <property type="nucleotide sequence ID" value="NZ_JBHSGU010000005.1"/>
</dbReference>
<dbReference type="Pfam" id="PF01435">
    <property type="entry name" value="Peptidase_M48"/>
    <property type="match status" value="1"/>
</dbReference>
<evidence type="ECO:0000313" key="14">
    <source>
        <dbReference type="EMBL" id="MFC4701238.1"/>
    </source>
</evidence>
<dbReference type="CDD" id="cd07335">
    <property type="entry name" value="M48B_HtpX_like"/>
    <property type="match status" value="1"/>
</dbReference>
<dbReference type="InterPro" id="IPR022919">
    <property type="entry name" value="Pept_M48_protease_HtpX"/>
</dbReference>
<keyword evidence="6 12" id="KW-0479">Metal-binding</keyword>
<sequence length="289" mass="31546">MRILLFIGTNIAIMALLSITFSLFGIQGLLAENGVDLNLQALLVYSAVIGFAGSFISLFISKWMAKRSMGVHVIKNASDPTERWLVQTVKLQAERANIGMPEVGIFDHPSPNAFATGWNKNNALVAVSTGLLQSMKKNEVEAVLAHEVSHVANGDMVTMTLIQGVVNTFVVFLSRVIGHIVDRVVFKVERGHGPAFWIVSIIAEVILGILAMTIVMWFSRRREFRADEGGAKLAGRQNMIAALESLKKGSDAPKMPDEMAAFAINAGKIHKLFASHPPLEDRIQALKNS</sequence>
<evidence type="ECO:0000256" key="11">
    <source>
        <dbReference type="ARBA" id="ARBA00023136"/>
    </source>
</evidence>
<feature type="transmembrane region" description="Helical" evidence="12">
    <location>
        <begin position="197"/>
        <end position="218"/>
    </location>
</feature>
<proteinExistence type="inferred from homology"/>
<dbReference type="EMBL" id="JBHSGU010000005">
    <property type="protein sequence ID" value="MFC4701238.1"/>
    <property type="molecule type" value="Genomic_DNA"/>
</dbReference>
<reference evidence="15" key="1">
    <citation type="journal article" date="2019" name="Int. J. Syst. Evol. Microbiol.">
        <title>The Global Catalogue of Microorganisms (GCM) 10K type strain sequencing project: providing services to taxonomists for standard genome sequencing and annotation.</title>
        <authorList>
            <consortium name="The Broad Institute Genomics Platform"/>
            <consortium name="The Broad Institute Genome Sequencing Center for Infectious Disease"/>
            <person name="Wu L."/>
            <person name="Ma J."/>
        </authorList>
    </citation>
    <scope>NUCLEOTIDE SEQUENCE [LARGE SCALE GENOMIC DNA]</scope>
    <source>
        <strain evidence="15">KACC 12507</strain>
    </source>
</reference>
<dbReference type="PANTHER" id="PTHR43221">
    <property type="entry name" value="PROTEASE HTPX"/>
    <property type="match status" value="1"/>
</dbReference>
<keyword evidence="12" id="KW-0346">Stress response</keyword>
<evidence type="ECO:0000256" key="5">
    <source>
        <dbReference type="ARBA" id="ARBA00022692"/>
    </source>
</evidence>
<comment type="subcellular location">
    <subcellularLocation>
        <location evidence="1 12">Cell membrane</location>
        <topology evidence="1 12">Multi-pass membrane protein</topology>
    </subcellularLocation>
</comment>
<comment type="caution">
    <text evidence="14">The sequence shown here is derived from an EMBL/GenBank/DDBJ whole genome shotgun (WGS) entry which is preliminary data.</text>
</comment>
<keyword evidence="10 12" id="KW-0482">Metalloprotease</keyword>
<name>A0ABV9M0L4_9ALTE</name>
<feature type="active site" evidence="12">
    <location>
        <position position="147"/>
    </location>
</feature>
<evidence type="ECO:0000256" key="2">
    <source>
        <dbReference type="ARBA" id="ARBA00009779"/>
    </source>
</evidence>
<dbReference type="NCBIfam" id="NF003965">
    <property type="entry name" value="PRK05457.1"/>
    <property type="match status" value="1"/>
</dbReference>
<comment type="cofactor">
    <cofactor evidence="12">
        <name>Zn(2+)</name>
        <dbReference type="ChEBI" id="CHEBI:29105"/>
    </cofactor>
    <text evidence="12">Binds 1 zinc ion per subunit.</text>
</comment>
<feature type="transmembrane region" description="Helical" evidence="12">
    <location>
        <begin position="156"/>
        <end position="177"/>
    </location>
</feature>
<dbReference type="InterPro" id="IPR001915">
    <property type="entry name" value="Peptidase_M48"/>
</dbReference>
<feature type="binding site" evidence="12">
    <location>
        <position position="150"/>
    </location>
    <ligand>
        <name>Zn(2+)</name>
        <dbReference type="ChEBI" id="CHEBI:29105"/>
        <note>catalytic</note>
    </ligand>
</feature>
<dbReference type="EC" id="3.4.24.-" evidence="12"/>
<dbReference type="GO" id="GO:0008233">
    <property type="term" value="F:peptidase activity"/>
    <property type="evidence" value="ECO:0007669"/>
    <property type="project" value="UniProtKB-KW"/>
</dbReference>
<evidence type="ECO:0000256" key="1">
    <source>
        <dbReference type="ARBA" id="ARBA00004651"/>
    </source>
</evidence>
<dbReference type="InterPro" id="IPR050083">
    <property type="entry name" value="HtpX_protease"/>
</dbReference>
<accession>A0ABV9M0L4</accession>
<evidence type="ECO:0000256" key="4">
    <source>
        <dbReference type="ARBA" id="ARBA00022670"/>
    </source>
</evidence>
<evidence type="ECO:0000256" key="8">
    <source>
        <dbReference type="ARBA" id="ARBA00022833"/>
    </source>
</evidence>
<dbReference type="Proteomes" id="UP001595897">
    <property type="component" value="Unassembled WGS sequence"/>
</dbReference>
<dbReference type="GO" id="GO:0006508">
    <property type="term" value="P:proteolysis"/>
    <property type="evidence" value="ECO:0007669"/>
    <property type="project" value="UniProtKB-KW"/>
</dbReference>
<dbReference type="Gene3D" id="3.30.2010.10">
    <property type="entry name" value="Metalloproteases ('zincins'), catalytic domain"/>
    <property type="match status" value="1"/>
</dbReference>
<keyword evidence="7 12" id="KW-0378">Hydrolase</keyword>
<evidence type="ECO:0000256" key="10">
    <source>
        <dbReference type="ARBA" id="ARBA00023049"/>
    </source>
</evidence>
<evidence type="ECO:0000256" key="12">
    <source>
        <dbReference type="HAMAP-Rule" id="MF_00188"/>
    </source>
</evidence>
<evidence type="ECO:0000259" key="13">
    <source>
        <dbReference type="Pfam" id="PF01435"/>
    </source>
</evidence>
<feature type="binding site" evidence="12">
    <location>
        <position position="146"/>
    </location>
    <ligand>
        <name>Zn(2+)</name>
        <dbReference type="ChEBI" id="CHEBI:29105"/>
        <note>catalytic</note>
    </ligand>
</feature>
<feature type="domain" description="Peptidase M48" evidence="13">
    <location>
        <begin position="81"/>
        <end position="288"/>
    </location>
</feature>